<reference evidence="2" key="2">
    <citation type="submission" date="2021-01" db="EMBL/GenBank/DDBJ databases">
        <authorList>
            <person name="Mieszkin S."/>
            <person name="Pouder E."/>
            <person name="Alain K."/>
        </authorList>
    </citation>
    <scope>NUCLEOTIDE SEQUENCE</scope>
    <source>
        <strain evidence="2">HW T2.11</strain>
    </source>
</reference>
<evidence type="ECO:0000256" key="1">
    <source>
        <dbReference type="SAM" id="MobiDB-lite"/>
    </source>
</evidence>
<keyword evidence="3" id="KW-1185">Reference proteome</keyword>
<feature type="region of interest" description="Disordered" evidence="1">
    <location>
        <begin position="1"/>
        <end position="22"/>
    </location>
</feature>
<evidence type="ECO:0000313" key="2">
    <source>
        <dbReference type="EMBL" id="MCB8875980.1"/>
    </source>
</evidence>
<gene>
    <name evidence="2" type="ORF">ASILVAE211_12375</name>
</gene>
<dbReference type="Proteomes" id="UP000708298">
    <property type="component" value="Unassembled WGS sequence"/>
</dbReference>
<comment type="caution">
    <text evidence="2">The sequence shown here is derived from an EMBL/GenBank/DDBJ whole genome shotgun (WGS) entry which is preliminary data.</text>
</comment>
<name>A0A963YRY9_9PROT</name>
<evidence type="ECO:0000313" key="3">
    <source>
        <dbReference type="Proteomes" id="UP000708298"/>
    </source>
</evidence>
<dbReference type="InterPro" id="IPR021558">
    <property type="entry name" value="MazE-like"/>
</dbReference>
<protein>
    <submittedName>
        <fullName evidence="2">DUF3018 family protein</fullName>
    </submittedName>
</protein>
<feature type="compositionally biased region" description="Basic and acidic residues" evidence="1">
    <location>
        <begin position="1"/>
        <end position="10"/>
    </location>
</feature>
<sequence>MSQASRDGDGLTKFQRYRQRQQHRGMKMLRIWVPDTSHPEFAAEARRQGEMLRGRPEEADATNFIAEAFEWPEP</sequence>
<accession>A0A963YRY9</accession>
<dbReference type="RefSeq" id="WP_227321620.1">
    <property type="nucleotide sequence ID" value="NZ_JAESVB010000004.1"/>
</dbReference>
<dbReference type="Pfam" id="PF11455">
    <property type="entry name" value="MazE-like"/>
    <property type="match status" value="1"/>
</dbReference>
<dbReference type="AlphaFoldDB" id="A0A963YRY9"/>
<dbReference type="EMBL" id="JAESVB010000004">
    <property type="protein sequence ID" value="MCB8875980.1"/>
    <property type="molecule type" value="Genomic_DNA"/>
</dbReference>
<organism evidence="2 3">
    <name type="scientific">Acidisoma silvae</name>
    <dbReference type="NCBI Taxonomy" id="2802396"/>
    <lineage>
        <taxon>Bacteria</taxon>
        <taxon>Pseudomonadati</taxon>
        <taxon>Pseudomonadota</taxon>
        <taxon>Alphaproteobacteria</taxon>
        <taxon>Acetobacterales</taxon>
        <taxon>Acidocellaceae</taxon>
        <taxon>Acidisoma</taxon>
    </lineage>
</organism>
<reference evidence="2" key="1">
    <citation type="journal article" date="2021" name="Microorganisms">
        <title>Acidisoma silvae sp. nov. and Acidisomacellulosilytica sp. nov., Two Acidophilic Bacteria Isolated from Decaying Wood, Hydrolyzing Cellulose and Producing Poly-3-hydroxybutyrate.</title>
        <authorList>
            <person name="Mieszkin S."/>
            <person name="Pouder E."/>
            <person name="Uroz S."/>
            <person name="Simon-Colin C."/>
            <person name="Alain K."/>
        </authorList>
    </citation>
    <scope>NUCLEOTIDE SEQUENCE</scope>
    <source>
        <strain evidence="2">HW T2.11</strain>
    </source>
</reference>
<proteinExistence type="predicted"/>